<sequence length="246" mass="29016">MRRILKPSASYLDLVSKQSVKLKDPTRQQLLILDLNGTLVSRIGKRSMYARPYSREFLDYVFDNFNVMLWSSAQPHSVRNMSRLFSTHTKKLVAIWNRESFGLSKEDYYRKCLTIKDLDKVWEYFDGQYDATNTILIDDSPEKAQLQPYNCLHPNEFDHTSKHFTLNGESELLQLIDYLKLLQYQSNVANYIKNHPYQYQSDDTTKHTFMVAHYVFSDPHNRPVRWKDLDPKAKEEITSNMSKLSV</sequence>
<name>A0A1C7N7R6_9FUNG</name>
<proteinExistence type="inferred from homology"/>
<evidence type="ECO:0000256" key="1">
    <source>
        <dbReference type="RuleBase" id="RU365079"/>
    </source>
</evidence>
<dbReference type="OrthoDB" id="1711508at2759"/>
<evidence type="ECO:0000313" key="4">
    <source>
        <dbReference type="Proteomes" id="UP000093000"/>
    </source>
</evidence>
<keyword evidence="4" id="KW-1185">Reference proteome</keyword>
<dbReference type="GO" id="GO:0005744">
    <property type="term" value="C:TIM23 mitochondrial import inner membrane translocase complex"/>
    <property type="evidence" value="ECO:0007669"/>
    <property type="project" value="UniProtKB-UniRule"/>
</dbReference>
<dbReference type="STRING" id="101091.A0A1C7N7R6"/>
<comment type="function">
    <text evidence="1">Essential component of the TIM23 complex, a complex that mediates the translocation of transit peptide-containing proteins across the mitochondrial inner membrane.</text>
</comment>
<feature type="domain" description="FCP1 homology" evidence="2">
    <location>
        <begin position="24"/>
        <end position="182"/>
    </location>
</feature>
<dbReference type="InterPro" id="IPR023214">
    <property type="entry name" value="HAD_sf"/>
</dbReference>
<gene>
    <name evidence="3" type="ORF">A0J61_06757</name>
</gene>
<comment type="caution">
    <text evidence="3">The sequence shown here is derived from an EMBL/GenBank/DDBJ whole genome shotgun (WGS) entry which is preliminary data.</text>
</comment>
<dbReference type="Gene3D" id="3.40.50.1000">
    <property type="entry name" value="HAD superfamily/HAD-like"/>
    <property type="match status" value="1"/>
</dbReference>
<dbReference type="GO" id="GO:0015031">
    <property type="term" value="P:protein transport"/>
    <property type="evidence" value="ECO:0007669"/>
    <property type="project" value="UniProtKB-KW"/>
</dbReference>
<dbReference type="InterPro" id="IPR004274">
    <property type="entry name" value="FCP1_dom"/>
</dbReference>
<evidence type="ECO:0000259" key="2">
    <source>
        <dbReference type="PROSITE" id="PS50969"/>
    </source>
</evidence>
<reference evidence="3 4" key="1">
    <citation type="submission" date="2016-03" db="EMBL/GenBank/DDBJ databases">
        <title>Choanephora cucurbitarum.</title>
        <authorList>
            <person name="Min B."/>
            <person name="Park H."/>
            <person name="Park J.-H."/>
            <person name="Shin H.-D."/>
            <person name="Choi I.-G."/>
        </authorList>
    </citation>
    <scope>NUCLEOTIDE SEQUENCE [LARGE SCALE GENOMIC DNA]</scope>
    <source>
        <strain evidence="3 4">KUS-F28377</strain>
    </source>
</reference>
<dbReference type="AlphaFoldDB" id="A0A1C7N7R6"/>
<keyword evidence="1" id="KW-0653">Protein transport</keyword>
<keyword evidence="1" id="KW-0809">Transit peptide</keyword>
<dbReference type="EMBL" id="LUGH01000423">
    <property type="protein sequence ID" value="OBZ85195.1"/>
    <property type="molecule type" value="Genomic_DNA"/>
</dbReference>
<comment type="subcellular location">
    <subcellularLocation>
        <location evidence="1">Mitochondrion inner membrane</location>
        <topology evidence="1">Single-pass membrane protein</topology>
    </subcellularLocation>
</comment>
<evidence type="ECO:0000313" key="3">
    <source>
        <dbReference type="EMBL" id="OBZ85195.1"/>
    </source>
</evidence>
<dbReference type="InterPro" id="IPR036412">
    <property type="entry name" value="HAD-like_sf"/>
</dbReference>
<keyword evidence="1" id="KW-0811">Translocation</keyword>
<dbReference type="InParanoid" id="A0A1C7N7R6"/>
<keyword evidence="1" id="KW-0813">Transport</keyword>
<dbReference type="PROSITE" id="PS50969">
    <property type="entry name" value="FCP1"/>
    <property type="match status" value="1"/>
</dbReference>
<comment type="similarity">
    <text evidence="1">Belongs to the TIM50 family.</text>
</comment>
<keyword evidence="1" id="KW-0496">Mitochondrion</keyword>
<accession>A0A1C7N7R6</accession>
<dbReference type="PROSITE" id="PS01228">
    <property type="entry name" value="COF_1"/>
    <property type="match status" value="1"/>
</dbReference>
<dbReference type="SUPFAM" id="SSF56784">
    <property type="entry name" value="HAD-like"/>
    <property type="match status" value="1"/>
</dbReference>
<organism evidence="3 4">
    <name type="scientific">Choanephora cucurbitarum</name>
    <dbReference type="NCBI Taxonomy" id="101091"/>
    <lineage>
        <taxon>Eukaryota</taxon>
        <taxon>Fungi</taxon>
        <taxon>Fungi incertae sedis</taxon>
        <taxon>Mucoromycota</taxon>
        <taxon>Mucoromycotina</taxon>
        <taxon>Mucoromycetes</taxon>
        <taxon>Mucorales</taxon>
        <taxon>Mucorineae</taxon>
        <taxon>Choanephoraceae</taxon>
        <taxon>Choanephoroideae</taxon>
        <taxon>Choanephora</taxon>
    </lineage>
</organism>
<dbReference type="Pfam" id="PF03031">
    <property type="entry name" value="NIF"/>
    <property type="match status" value="1"/>
</dbReference>
<comment type="subunit">
    <text evidence="1">Component of the TIM23 complex.</text>
</comment>
<dbReference type="InterPro" id="IPR050365">
    <property type="entry name" value="TIM50"/>
</dbReference>
<dbReference type="PANTHER" id="PTHR12210">
    <property type="entry name" value="DULLARD PROTEIN PHOSPHATASE"/>
    <property type="match status" value="1"/>
</dbReference>
<dbReference type="SMART" id="SM00577">
    <property type="entry name" value="CPDc"/>
    <property type="match status" value="1"/>
</dbReference>
<dbReference type="Proteomes" id="UP000093000">
    <property type="component" value="Unassembled WGS sequence"/>
</dbReference>
<protein>
    <recommendedName>
        <fullName evidence="1">Mitochondrial import inner membrane translocase subunit TIM50</fullName>
    </recommendedName>
</protein>